<evidence type="ECO:0000313" key="2">
    <source>
        <dbReference type="EMBL" id="KYP61440.1"/>
    </source>
</evidence>
<feature type="domain" description="Reverse transcriptase" evidence="1">
    <location>
        <begin position="152"/>
        <end position="244"/>
    </location>
</feature>
<accession>A0A151T2Z9</accession>
<dbReference type="Proteomes" id="UP000075243">
    <property type="component" value="Chromosome 8"/>
</dbReference>
<dbReference type="InterPro" id="IPR053134">
    <property type="entry name" value="RNA-dir_DNA_polymerase"/>
</dbReference>
<dbReference type="Gene3D" id="3.10.10.10">
    <property type="entry name" value="HIV Type 1 Reverse Transcriptase, subunit A, domain 1"/>
    <property type="match status" value="1"/>
</dbReference>
<dbReference type="Gramene" id="C.cajan_15485.t">
    <property type="protein sequence ID" value="C.cajan_15485.t"/>
    <property type="gene ID" value="C.cajan_15485"/>
</dbReference>
<dbReference type="PANTHER" id="PTHR24559">
    <property type="entry name" value="TRANSPOSON TY3-I GAG-POL POLYPROTEIN"/>
    <property type="match status" value="1"/>
</dbReference>
<reference evidence="2 3" key="1">
    <citation type="journal article" date="2012" name="Nat. Biotechnol.">
        <title>Draft genome sequence of pigeonpea (Cajanus cajan), an orphan legume crop of resource-poor farmers.</title>
        <authorList>
            <person name="Varshney R.K."/>
            <person name="Chen W."/>
            <person name="Li Y."/>
            <person name="Bharti A.K."/>
            <person name="Saxena R.K."/>
            <person name="Schlueter J.A."/>
            <person name="Donoghue M.T."/>
            <person name="Azam S."/>
            <person name="Fan G."/>
            <person name="Whaley A.M."/>
            <person name="Farmer A.D."/>
            <person name="Sheridan J."/>
            <person name="Iwata A."/>
            <person name="Tuteja R."/>
            <person name="Penmetsa R.V."/>
            <person name="Wu W."/>
            <person name="Upadhyaya H.D."/>
            <person name="Yang S.P."/>
            <person name="Shah T."/>
            <person name="Saxena K.B."/>
            <person name="Michael T."/>
            <person name="McCombie W.R."/>
            <person name="Yang B."/>
            <person name="Zhang G."/>
            <person name="Yang H."/>
            <person name="Wang J."/>
            <person name="Spillane C."/>
            <person name="Cook D.R."/>
            <person name="May G.D."/>
            <person name="Xu X."/>
            <person name="Jackson S.A."/>
        </authorList>
    </citation>
    <scope>NUCLEOTIDE SEQUENCE [LARGE SCALE GENOMIC DNA]</scope>
    <source>
        <strain evidence="3">cv. Asha</strain>
    </source>
</reference>
<protein>
    <submittedName>
        <fullName evidence="2">Transposon Ty3-I Gag-Pol polyprotein</fullName>
    </submittedName>
</protein>
<dbReference type="OMA" id="HMPIVET"/>
<proteinExistence type="predicted"/>
<name>A0A151T2Z9_CAJCA</name>
<dbReference type="Gene3D" id="3.30.70.270">
    <property type="match status" value="1"/>
</dbReference>
<evidence type="ECO:0000259" key="1">
    <source>
        <dbReference type="Pfam" id="PF00078"/>
    </source>
</evidence>
<dbReference type="PANTHER" id="PTHR24559:SF439">
    <property type="entry name" value="RETROTRANSPOSON, UNCLASSIFIED-LIKE PROTEIN"/>
    <property type="match status" value="1"/>
</dbReference>
<dbReference type="Pfam" id="PF00078">
    <property type="entry name" value="RVT_1"/>
    <property type="match status" value="1"/>
</dbReference>
<keyword evidence="3" id="KW-1185">Reference proteome</keyword>
<dbReference type="AlphaFoldDB" id="A0A151T2Z9"/>
<organism evidence="2 3">
    <name type="scientific">Cajanus cajan</name>
    <name type="common">Pigeon pea</name>
    <name type="synonym">Cajanus indicus</name>
    <dbReference type="NCBI Taxonomy" id="3821"/>
    <lineage>
        <taxon>Eukaryota</taxon>
        <taxon>Viridiplantae</taxon>
        <taxon>Streptophyta</taxon>
        <taxon>Embryophyta</taxon>
        <taxon>Tracheophyta</taxon>
        <taxon>Spermatophyta</taxon>
        <taxon>Magnoliopsida</taxon>
        <taxon>eudicotyledons</taxon>
        <taxon>Gunneridae</taxon>
        <taxon>Pentapetalae</taxon>
        <taxon>rosids</taxon>
        <taxon>fabids</taxon>
        <taxon>Fabales</taxon>
        <taxon>Fabaceae</taxon>
        <taxon>Papilionoideae</taxon>
        <taxon>50 kb inversion clade</taxon>
        <taxon>NPAAA clade</taxon>
        <taxon>indigoferoid/millettioid clade</taxon>
        <taxon>Phaseoleae</taxon>
        <taxon>Cajanus</taxon>
    </lineage>
</organism>
<dbReference type="CDD" id="cd01647">
    <property type="entry name" value="RT_LTR"/>
    <property type="match status" value="1"/>
</dbReference>
<dbReference type="InterPro" id="IPR000477">
    <property type="entry name" value="RT_dom"/>
</dbReference>
<sequence length="398" mass="46641">MKLNKFERIKERLDCVFDDAPLGFEKLENDEHKVESQDPLEEVNLGTIEKKRITYISKLAKKSFKEQIAQVLHEYKDCFAWDYKEMSGLDRNLVKHRLPMTLGKKLVKQNPRRFAPQVIKKIKEEIERLLKAKFIRTSRYADWVSNIVHVIKKNGKIRVCIDFRDLNAATPKDAYHMPIVETMIDSVTGNEILSLLDGYSRYNPIYIAKNDVLKIAFRCPGGLGTYEWVVMPFGLKNAETLLQVLWAYRNSPRNATQTTPYKLVYGHEAILPIDINLQSVHVQRQNDIPVKDELIRLDDERMIAIQNIIQQKEKIARVYNKKVKSKQFSSGDLNLKVILPMDQKSRDHGKWSYNWEGPFVIERFYSNNAYLIKEINLRNTSKLINGKYLKKFHESNMY</sequence>
<dbReference type="SUPFAM" id="SSF56672">
    <property type="entry name" value="DNA/RNA polymerases"/>
    <property type="match status" value="1"/>
</dbReference>
<dbReference type="InterPro" id="IPR043502">
    <property type="entry name" value="DNA/RNA_pol_sf"/>
</dbReference>
<gene>
    <name evidence="2" type="ORF">KK1_015929</name>
</gene>
<evidence type="ECO:0000313" key="3">
    <source>
        <dbReference type="Proteomes" id="UP000075243"/>
    </source>
</evidence>
<dbReference type="InterPro" id="IPR043128">
    <property type="entry name" value="Rev_trsase/Diguanyl_cyclase"/>
</dbReference>
<dbReference type="EMBL" id="CM003610">
    <property type="protein sequence ID" value="KYP61440.1"/>
    <property type="molecule type" value="Genomic_DNA"/>
</dbReference>